<dbReference type="OrthoDB" id="975092at2"/>
<evidence type="ECO:0000313" key="3">
    <source>
        <dbReference type="EMBL" id="TFJ90649.1"/>
    </source>
</evidence>
<keyword evidence="1" id="KW-0472">Membrane</keyword>
<evidence type="ECO:0000313" key="4">
    <source>
        <dbReference type="Proteomes" id="UP000298484"/>
    </source>
</evidence>
<dbReference type="GO" id="GO:0030655">
    <property type="term" value="P:beta-lactam antibiotic catabolic process"/>
    <property type="evidence" value="ECO:0007669"/>
    <property type="project" value="InterPro"/>
</dbReference>
<comment type="caution">
    <text evidence="3">The sequence shown here is derived from an EMBL/GenBank/DDBJ whole genome shotgun (WGS) entry which is preliminary data.</text>
</comment>
<dbReference type="Proteomes" id="UP000298484">
    <property type="component" value="Unassembled WGS sequence"/>
</dbReference>
<dbReference type="EMBL" id="SRHY01000078">
    <property type="protein sequence ID" value="TFJ90649.1"/>
    <property type="molecule type" value="Genomic_DNA"/>
</dbReference>
<feature type="transmembrane region" description="Helical" evidence="1">
    <location>
        <begin position="6"/>
        <end position="23"/>
    </location>
</feature>
<reference evidence="3 4" key="1">
    <citation type="submission" date="2019-03" db="EMBL/GenBank/DDBJ databases">
        <title>Genome sequence of Lentibacillus salicampi ATCC BAA-719.</title>
        <authorList>
            <person name="Maclea K.S."/>
            <person name="Simoes Junior M."/>
        </authorList>
    </citation>
    <scope>NUCLEOTIDE SEQUENCE [LARGE SCALE GENOMIC DNA]</scope>
    <source>
        <strain evidence="3 4">ATCC BAA-719</strain>
    </source>
</reference>
<evidence type="ECO:0000256" key="1">
    <source>
        <dbReference type="SAM" id="Phobius"/>
    </source>
</evidence>
<evidence type="ECO:0000259" key="2">
    <source>
        <dbReference type="Pfam" id="PF13354"/>
    </source>
</evidence>
<gene>
    <name evidence="3" type="ORF">E4U82_19180</name>
</gene>
<dbReference type="InterPro" id="IPR000871">
    <property type="entry name" value="Beta-lactam_class-A"/>
</dbReference>
<dbReference type="RefSeq" id="WP_135111849.1">
    <property type="nucleotide sequence ID" value="NZ_SRHY01000078.1"/>
</dbReference>
<dbReference type="GO" id="GO:0046677">
    <property type="term" value="P:response to antibiotic"/>
    <property type="evidence" value="ECO:0007669"/>
    <property type="project" value="InterPro"/>
</dbReference>
<dbReference type="Pfam" id="PF13354">
    <property type="entry name" value="Beta-lactamase2"/>
    <property type="match status" value="1"/>
</dbReference>
<feature type="domain" description="Beta-lactamase class A catalytic" evidence="2">
    <location>
        <begin position="52"/>
        <end position="169"/>
    </location>
</feature>
<dbReference type="SUPFAM" id="SSF56601">
    <property type="entry name" value="beta-lactamase/transpeptidase-like"/>
    <property type="match status" value="1"/>
</dbReference>
<dbReference type="PANTHER" id="PTHR35333:SF3">
    <property type="entry name" value="BETA-LACTAMASE-TYPE TRANSPEPTIDASE FOLD CONTAINING PROTEIN"/>
    <property type="match status" value="1"/>
</dbReference>
<dbReference type="InterPro" id="IPR045155">
    <property type="entry name" value="Beta-lactam_cat"/>
</dbReference>
<dbReference type="GO" id="GO:0008800">
    <property type="term" value="F:beta-lactamase activity"/>
    <property type="evidence" value="ECO:0007669"/>
    <property type="project" value="InterPro"/>
</dbReference>
<name>A0A4Y9A7T5_9BACI</name>
<protein>
    <recommendedName>
        <fullName evidence="2">Beta-lactamase class A catalytic domain-containing protein</fullName>
    </recommendedName>
</protein>
<dbReference type="InterPro" id="IPR012338">
    <property type="entry name" value="Beta-lactam/transpept-like"/>
</dbReference>
<dbReference type="Gene3D" id="3.40.710.10">
    <property type="entry name" value="DD-peptidase/beta-lactamase superfamily"/>
    <property type="match status" value="1"/>
</dbReference>
<keyword evidence="4" id="KW-1185">Reference proteome</keyword>
<proteinExistence type="predicted"/>
<sequence>MFFYIAISIGLVVLLLVMGVLWLNRWTKKPDADYVLKFIAKNPERSSLSILKNGKSLADVQSDQLFSLASTVKIIIAIEYSQQAAHSEINPDEKIKTDDLARFYIPGTDGGAHEAWLNTMEEQGLLQNQTVSLKEIAKGMMSHSSNANTEFLMMRLGLDRINANFDKLQLFKHEQIYPFVSALFIPYEIAHQKGLDIHDKKDAKEIATYIENMSQAAYIEESIKLHDKLVQDFNGDYKRWVNIKAWHNIEFDRLASKRFVRSTTFEYVSIVRKMNEGLYFPFQIWEHLQPIMEWPMNGKKNQKRFKSLGGKGGSTAYILTYAFYAEDKQGNKTELAVFFNDIYGYETIKLLNSSSAFQSAVLTGSSDWEDKLKAFFDG</sequence>
<accession>A0A4Y9A7T5</accession>
<dbReference type="AlphaFoldDB" id="A0A4Y9A7T5"/>
<dbReference type="PANTHER" id="PTHR35333">
    <property type="entry name" value="BETA-LACTAMASE"/>
    <property type="match status" value="1"/>
</dbReference>
<keyword evidence="1" id="KW-1133">Transmembrane helix</keyword>
<keyword evidence="1" id="KW-0812">Transmembrane</keyword>
<organism evidence="3 4">
    <name type="scientific">Lentibacillus salicampi</name>
    <dbReference type="NCBI Taxonomy" id="175306"/>
    <lineage>
        <taxon>Bacteria</taxon>
        <taxon>Bacillati</taxon>
        <taxon>Bacillota</taxon>
        <taxon>Bacilli</taxon>
        <taxon>Bacillales</taxon>
        <taxon>Bacillaceae</taxon>
        <taxon>Lentibacillus</taxon>
    </lineage>
</organism>